<evidence type="ECO:0000256" key="1">
    <source>
        <dbReference type="SAM" id="Phobius"/>
    </source>
</evidence>
<organism evidence="2 3">
    <name type="scientific">Polysphondylium violaceum</name>
    <dbReference type="NCBI Taxonomy" id="133409"/>
    <lineage>
        <taxon>Eukaryota</taxon>
        <taxon>Amoebozoa</taxon>
        <taxon>Evosea</taxon>
        <taxon>Eumycetozoa</taxon>
        <taxon>Dictyostelia</taxon>
        <taxon>Dictyosteliales</taxon>
        <taxon>Dictyosteliaceae</taxon>
        <taxon>Polysphondylium</taxon>
    </lineage>
</organism>
<dbReference type="Proteomes" id="UP000695562">
    <property type="component" value="Unassembled WGS sequence"/>
</dbReference>
<keyword evidence="3" id="KW-1185">Reference proteome</keyword>
<reference evidence="2" key="1">
    <citation type="submission" date="2020-01" db="EMBL/GenBank/DDBJ databases">
        <title>Development of genomics and gene disruption for Polysphondylium violaceum indicates a role for the polyketide synthase stlB in stalk morphogenesis.</title>
        <authorList>
            <person name="Narita B."/>
            <person name="Kawabe Y."/>
            <person name="Kin K."/>
            <person name="Saito T."/>
            <person name="Gibbs R."/>
            <person name="Kuspa A."/>
            <person name="Muzny D."/>
            <person name="Queller D."/>
            <person name="Richards S."/>
            <person name="Strassman J."/>
            <person name="Sucgang R."/>
            <person name="Worley K."/>
            <person name="Schaap P."/>
        </authorList>
    </citation>
    <scope>NUCLEOTIDE SEQUENCE</scope>
    <source>
        <strain evidence="2">QSvi11</strain>
    </source>
</reference>
<keyword evidence="1" id="KW-0472">Membrane</keyword>
<sequence>MKLFKNFIFSILYKFKSEYRYEGYAAIVLLLGFISSIVAGICSDDWTRFPATISTLNSNILEPSGRIFFATLLISGICLIKSDHKGQTTFLSYINSLGFICILGIALFPTASVMNVSKTNKQILLFLHFLFVSILFCIIPIVKLIKIIVELKMKKKNASKHQKIRLGILSFSILLMIIFFILMYIIFQNGTEDRLKDPNTEPLTGSDFWVPTHIASFTIEIVCALFAFTDILLILDGLKEDLEKDEKIEKEISTNTNEPETPV</sequence>
<feature type="transmembrane region" description="Helical" evidence="1">
    <location>
        <begin position="63"/>
        <end position="80"/>
    </location>
</feature>
<dbReference type="EMBL" id="AJWJ01000287">
    <property type="protein sequence ID" value="KAF2072354.1"/>
    <property type="molecule type" value="Genomic_DNA"/>
</dbReference>
<gene>
    <name evidence="2" type="ORF">CYY_006324</name>
</gene>
<proteinExistence type="predicted"/>
<protein>
    <submittedName>
        <fullName evidence="2">Uncharacterized protein</fullName>
    </submittedName>
</protein>
<dbReference type="AlphaFoldDB" id="A0A8J4PSC5"/>
<feature type="transmembrane region" description="Helical" evidence="1">
    <location>
        <begin position="21"/>
        <end position="43"/>
    </location>
</feature>
<name>A0A8J4PSC5_9MYCE</name>
<feature type="transmembrane region" description="Helical" evidence="1">
    <location>
        <begin position="166"/>
        <end position="187"/>
    </location>
</feature>
<evidence type="ECO:0000313" key="3">
    <source>
        <dbReference type="Proteomes" id="UP000695562"/>
    </source>
</evidence>
<evidence type="ECO:0000313" key="2">
    <source>
        <dbReference type="EMBL" id="KAF2072354.1"/>
    </source>
</evidence>
<accession>A0A8J4PSC5</accession>
<feature type="transmembrane region" description="Helical" evidence="1">
    <location>
        <begin position="214"/>
        <end position="235"/>
    </location>
</feature>
<keyword evidence="1" id="KW-0812">Transmembrane</keyword>
<feature type="transmembrane region" description="Helical" evidence="1">
    <location>
        <begin position="92"/>
        <end position="111"/>
    </location>
</feature>
<dbReference type="OrthoDB" id="21066at2759"/>
<keyword evidence="1" id="KW-1133">Transmembrane helix</keyword>
<feature type="transmembrane region" description="Helical" evidence="1">
    <location>
        <begin position="123"/>
        <end position="145"/>
    </location>
</feature>
<comment type="caution">
    <text evidence="2">The sequence shown here is derived from an EMBL/GenBank/DDBJ whole genome shotgun (WGS) entry which is preliminary data.</text>
</comment>